<evidence type="ECO:0000313" key="3">
    <source>
        <dbReference type="Proteomes" id="UP000238191"/>
    </source>
</evidence>
<dbReference type="AlphaFoldDB" id="A0A2S7CXY5"/>
<comment type="caution">
    <text evidence="2">The sequence shown here is derived from an EMBL/GenBank/DDBJ whole genome shotgun (WGS) entry which is preliminary data.</text>
</comment>
<dbReference type="EMBL" id="MDEI01000021">
    <property type="protein sequence ID" value="PPU66455.1"/>
    <property type="molecule type" value="Genomic_DNA"/>
</dbReference>
<reference evidence="3" key="1">
    <citation type="submission" date="2016-08" db="EMBL/GenBank/DDBJ databases">
        <authorList>
            <person name="Merda D."/>
            <person name="Briand M."/>
            <person name="Taghouti G."/>
            <person name="Carrere S."/>
            <person name="Gouzy J."/>
            <person name="Portier P."/>
            <person name="Jacques M.-A."/>
            <person name="Fischer-Le Saux M."/>
        </authorList>
    </citation>
    <scope>NUCLEOTIDE SEQUENCE [LARGE SCALE GENOMIC DNA]</scope>
    <source>
        <strain evidence="3">CFBP4643</strain>
    </source>
</reference>
<keyword evidence="3" id="KW-1185">Reference proteome</keyword>
<evidence type="ECO:0000256" key="1">
    <source>
        <dbReference type="SAM" id="MobiDB-lite"/>
    </source>
</evidence>
<proteinExistence type="predicted"/>
<accession>A0A2S7CXY5</accession>
<evidence type="ECO:0000313" key="2">
    <source>
        <dbReference type="EMBL" id="PPU66455.1"/>
    </source>
</evidence>
<sequence length="123" mass="13431">MSTECERVTAIETQRQQAVAAAQVAEAASADDLAVQVGALLQRLEEFGGRRDALEAQLQSAQSRFEQDRSAAAAKRETLQTHLRQVEDRAYTGIDRLRQEAKAHNSQLAAQSREHATAVGEAD</sequence>
<protein>
    <submittedName>
        <fullName evidence="2">Uncharacterized protein</fullName>
    </submittedName>
</protein>
<organism evidence="2 3">
    <name type="scientific">Xanthomonas pisi</name>
    <dbReference type="NCBI Taxonomy" id="56457"/>
    <lineage>
        <taxon>Bacteria</taxon>
        <taxon>Pseudomonadati</taxon>
        <taxon>Pseudomonadota</taxon>
        <taxon>Gammaproteobacteria</taxon>
        <taxon>Lysobacterales</taxon>
        <taxon>Lysobacteraceae</taxon>
        <taxon>Xanthomonas</taxon>
    </lineage>
</organism>
<gene>
    <name evidence="2" type="ORF">XpiCFBP4643_19025</name>
</gene>
<name>A0A2S7CXY5_9XANT</name>
<feature type="region of interest" description="Disordered" evidence="1">
    <location>
        <begin position="102"/>
        <end position="123"/>
    </location>
</feature>
<dbReference type="Proteomes" id="UP000238191">
    <property type="component" value="Unassembled WGS sequence"/>
</dbReference>